<sequence>MPYQAGRNLPGEHASKLGHLEVLKSPLVQQIVENFEQPEAVETSANIKWEPFPSLGEPLDLVFAVDGSWQPVTDERPPYKSIAFIKTALMKVDQIALGRIDKDEPHPLALRDLMAEAALYHATAFPLRHVYSKGLSVYDAIRQIIFESLKDASLNGEVMETFKWLAYEKWSSTPRSSLPPFQCPHSEIDGVAHDATLSFDTEEGECATCGKKIFITDMLGFHLEMSENAASESVATAYMNIHETLLLFTGVRYFWESSRETLKRCLFLKDGPLQIRAQYSKLVNPIRNFLSHAYSEGYPISIVGQEKTGIFADHLNLLLGKNTPSNHFFIPNHVYICEQIQSRPSSGAPYGRDTNYGAKVFTVVNERCRLVLNIPISVRMSEFIYRPDSSKLINLDRILATLPGMISSRHENALIPIEMANSIASLSTYPSAQVLKLFAEATIKHR</sequence>
<dbReference type="AlphaFoldDB" id="A0A511R1L5"/>
<evidence type="ECO:0000313" key="2">
    <source>
        <dbReference type="Proteomes" id="UP000321197"/>
    </source>
</evidence>
<organism evidence="1 2">
    <name type="scientific">Meiothermus hypogaeus NBRC 106114</name>
    <dbReference type="NCBI Taxonomy" id="1227553"/>
    <lineage>
        <taxon>Bacteria</taxon>
        <taxon>Thermotogati</taxon>
        <taxon>Deinococcota</taxon>
        <taxon>Deinococci</taxon>
        <taxon>Thermales</taxon>
        <taxon>Thermaceae</taxon>
        <taxon>Meiothermus</taxon>
    </lineage>
</organism>
<protein>
    <recommendedName>
        <fullName evidence="3">NurA domain-containing protein</fullName>
    </recommendedName>
</protein>
<dbReference type="RefSeq" id="WP_119339721.1">
    <property type="nucleotide sequence ID" value="NZ_BJXL01000047.1"/>
</dbReference>
<proteinExistence type="predicted"/>
<evidence type="ECO:0008006" key="3">
    <source>
        <dbReference type="Google" id="ProtNLM"/>
    </source>
</evidence>
<dbReference type="Proteomes" id="UP000321197">
    <property type="component" value="Unassembled WGS sequence"/>
</dbReference>
<comment type="caution">
    <text evidence="1">The sequence shown here is derived from an EMBL/GenBank/DDBJ whole genome shotgun (WGS) entry which is preliminary data.</text>
</comment>
<dbReference type="OrthoDB" id="63920at2"/>
<gene>
    <name evidence="1" type="ORF">MHY01S_16670</name>
</gene>
<name>A0A511R1L5_9DEIN</name>
<accession>A0A511R1L5</accession>
<evidence type="ECO:0000313" key="1">
    <source>
        <dbReference type="EMBL" id="GEM83501.1"/>
    </source>
</evidence>
<dbReference type="EMBL" id="BJXL01000047">
    <property type="protein sequence ID" value="GEM83501.1"/>
    <property type="molecule type" value="Genomic_DNA"/>
</dbReference>
<reference evidence="1 2" key="1">
    <citation type="submission" date="2019-07" db="EMBL/GenBank/DDBJ databases">
        <title>Whole genome shotgun sequence of Meiothermus hypogaeus NBRC 106114.</title>
        <authorList>
            <person name="Hosoyama A."/>
            <person name="Uohara A."/>
            <person name="Ohji S."/>
            <person name="Ichikawa N."/>
        </authorList>
    </citation>
    <scope>NUCLEOTIDE SEQUENCE [LARGE SCALE GENOMIC DNA]</scope>
    <source>
        <strain evidence="1 2">NBRC 106114</strain>
    </source>
</reference>